<dbReference type="AlphaFoldDB" id="A0A4Y2GCT0"/>
<proteinExistence type="predicted"/>
<keyword evidence="2" id="KW-1185">Reference proteome</keyword>
<protein>
    <submittedName>
        <fullName evidence="1">Uncharacterized protein</fullName>
    </submittedName>
</protein>
<comment type="caution">
    <text evidence="1">The sequence shown here is derived from an EMBL/GenBank/DDBJ whole genome shotgun (WGS) entry which is preliminary data.</text>
</comment>
<organism evidence="1 2">
    <name type="scientific">Araneus ventricosus</name>
    <name type="common">Orbweaver spider</name>
    <name type="synonym">Epeira ventricosa</name>
    <dbReference type="NCBI Taxonomy" id="182803"/>
    <lineage>
        <taxon>Eukaryota</taxon>
        <taxon>Metazoa</taxon>
        <taxon>Ecdysozoa</taxon>
        <taxon>Arthropoda</taxon>
        <taxon>Chelicerata</taxon>
        <taxon>Arachnida</taxon>
        <taxon>Araneae</taxon>
        <taxon>Araneomorphae</taxon>
        <taxon>Entelegynae</taxon>
        <taxon>Araneoidea</taxon>
        <taxon>Araneidae</taxon>
        <taxon>Araneus</taxon>
    </lineage>
</organism>
<evidence type="ECO:0000313" key="2">
    <source>
        <dbReference type="Proteomes" id="UP000499080"/>
    </source>
</evidence>
<gene>
    <name evidence="1" type="ORF">AVEN_203754_1</name>
</gene>
<reference evidence="1 2" key="1">
    <citation type="journal article" date="2019" name="Sci. Rep.">
        <title>Orb-weaving spider Araneus ventricosus genome elucidates the spidroin gene catalogue.</title>
        <authorList>
            <person name="Kono N."/>
            <person name="Nakamura H."/>
            <person name="Ohtoshi R."/>
            <person name="Moran D.A.P."/>
            <person name="Shinohara A."/>
            <person name="Yoshida Y."/>
            <person name="Fujiwara M."/>
            <person name="Mori M."/>
            <person name="Tomita M."/>
            <person name="Arakawa K."/>
        </authorList>
    </citation>
    <scope>NUCLEOTIDE SEQUENCE [LARGE SCALE GENOMIC DNA]</scope>
</reference>
<dbReference type="Proteomes" id="UP000499080">
    <property type="component" value="Unassembled WGS sequence"/>
</dbReference>
<accession>A0A4Y2GCT0</accession>
<evidence type="ECO:0000313" key="1">
    <source>
        <dbReference type="EMBL" id="GBM51410.1"/>
    </source>
</evidence>
<sequence length="114" mass="13571">MPSRPLRNMHTRFHQNRPSRIRFHVNQPICYVYYHFEDVSDVTQRAWLLRPFLVKSNCTKAGVTPTCQSVAKSHKSRDIFVTVGREYAKQLAHSRDSRPQRVKRLCPFLHHRWG</sequence>
<dbReference type="EMBL" id="BGPR01001335">
    <property type="protein sequence ID" value="GBM51410.1"/>
    <property type="molecule type" value="Genomic_DNA"/>
</dbReference>
<name>A0A4Y2GCT0_ARAVE</name>